<dbReference type="Proteomes" id="UP000034764">
    <property type="component" value="Unassembled WGS sequence"/>
</dbReference>
<accession>A0A0G0P755</accession>
<organism evidence="1 2">
    <name type="scientific">Candidatus Yanofskybacteria bacterium GW2011_GWD2_39_48</name>
    <dbReference type="NCBI Taxonomy" id="1619031"/>
    <lineage>
        <taxon>Bacteria</taxon>
        <taxon>Candidatus Yanofskyibacteriota</taxon>
    </lineage>
</organism>
<dbReference type="AlphaFoldDB" id="A0A0G0P755"/>
<protein>
    <submittedName>
        <fullName evidence="1">Uncharacterized protein</fullName>
    </submittedName>
</protein>
<evidence type="ECO:0000313" key="2">
    <source>
        <dbReference type="Proteomes" id="UP000034764"/>
    </source>
</evidence>
<comment type="caution">
    <text evidence="1">The sequence shown here is derived from an EMBL/GenBank/DDBJ whole genome shotgun (WGS) entry which is preliminary data.</text>
</comment>
<name>A0A0G0P755_9BACT</name>
<gene>
    <name evidence="1" type="ORF">UT53_C0007G0001</name>
</gene>
<evidence type="ECO:0000313" key="1">
    <source>
        <dbReference type="EMBL" id="KKR23783.1"/>
    </source>
</evidence>
<dbReference type="EMBL" id="LBXD01000007">
    <property type="protein sequence ID" value="KKR23783.1"/>
    <property type="molecule type" value="Genomic_DNA"/>
</dbReference>
<sequence length="109" mass="12463">MKLSQQALLVLQQMMGEEGSVFLRNLPINFWPLNNTATVPWDKSVEITVFQELKDSGCIRIHLRSYNLEQWRMTDFGEKVLREAGMATRPGTLGQGDLDWLFGTGQFSQ</sequence>
<reference evidence="1 2" key="1">
    <citation type="journal article" date="2015" name="Nature">
        <title>rRNA introns, odd ribosomes, and small enigmatic genomes across a large radiation of phyla.</title>
        <authorList>
            <person name="Brown C.T."/>
            <person name="Hug L.A."/>
            <person name="Thomas B.C."/>
            <person name="Sharon I."/>
            <person name="Castelle C.J."/>
            <person name="Singh A."/>
            <person name="Wilkins M.J."/>
            <person name="Williams K.H."/>
            <person name="Banfield J.F."/>
        </authorList>
    </citation>
    <scope>NUCLEOTIDE SEQUENCE [LARGE SCALE GENOMIC DNA]</scope>
</reference>
<proteinExistence type="predicted"/>